<sequence>MFGSSLISSRIAIASAALTAGSFSLFIRASIACSAALLIFLGTAVSCTTCSLRTWIICSILSSTFVIRITSLIIYLR</sequence>
<dbReference type="PIR" id="H71206">
    <property type="entry name" value="H71206"/>
</dbReference>
<organism evidence="2 3">
    <name type="scientific">Pyrococcus horikoshii (strain ATCC 700860 / DSM 12428 / JCM 9974 / NBRC 100139 / OT-3)</name>
    <dbReference type="NCBI Taxonomy" id="70601"/>
    <lineage>
        <taxon>Archaea</taxon>
        <taxon>Methanobacteriati</taxon>
        <taxon>Methanobacteriota</taxon>
        <taxon>Thermococci</taxon>
        <taxon>Thermococcales</taxon>
        <taxon>Thermococcaceae</taxon>
        <taxon>Pyrococcus</taxon>
    </lineage>
</organism>
<keyword evidence="1" id="KW-1133">Transmembrane helix</keyword>
<accession>O74107</accession>
<reference evidence="2 3" key="1">
    <citation type="journal article" date="1998" name="DNA Res.">
        <title>Complete sequence and gene organization of the genome of a hyper-thermophilic archaebacterium, Pyrococcus horikoshii OT3.</title>
        <authorList>
            <person name="Kawarabayasi Y."/>
            <person name="Sawada M."/>
            <person name="Horikawa H."/>
            <person name="Haikawa Y."/>
            <person name="Hino Y."/>
            <person name="Yamamoto S."/>
            <person name="Sekine M."/>
            <person name="Baba S."/>
            <person name="Kosugi H."/>
            <person name="Hosoyama A."/>
            <person name="Nagai Y."/>
            <person name="Sakai M."/>
            <person name="Ogura K."/>
            <person name="Otuka R."/>
            <person name="Nakazawa H."/>
            <person name="Takamiya M."/>
            <person name="Ohfuku Y."/>
            <person name="Funahashi T."/>
            <person name="Tanaka T."/>
            <person name="Kudoh Y."/>
            <person name="Yamazaki J."/>
            <person name="Kushida N."/>
            <person name="Oguchi A."/>
            <person name="Aoki K."/>
            <person name="Nakamura Y."/>
            <person name="Robb T.F."/>
            <person name="Horikoshi K."/>
            <person name="Masuchi Y."/>
            <person name="Shizuya H."/>
            <person name="Kikuchi H."/>
        </authorList>
    </citation>
    <scope>NUCLEOTIDE SEQUENCE [LARGE SCALE GENOMIC DNA]</scope>
    <source>
        <strain evidence="3">ATCC 700860 / DSM 12428 / JCM 9974 / NBRC 100139 / OT-3</strain>
    </source>
</reference>
<protein>
    <submittedName>
        <fullName evidence="2">Uncharacterized protein</fullName>
    </submittedName>
</protein>
<feature type="transmembrane region" description="Helical" evidence="1">
    <location>
        <begin position="12"/>
        <end position="42"/>
    </location>
</feature>
<name>O74107_PYRHO</name>
<dbReference type="EMBL" id="BA000001">
    <property type="protein sequence ID" value="BAA31047.1"/>
    <property type="molecule type" value="Genomic_DNA"/>
</dbReference>
<keyword evidence="1" id="KW-0472">Membrane</keyword>
<dbReference type="Proteomes" id="UP000000752">
    <property type="component" value="Chromosome"/>
</dbReference>
<gene>
    <name evidence="2" type="ORF">PHS058</name>
</gene>
<dbReference type="AlphaFoldDB" id="O74107"/>
<dbReference type="KEGG" id="pho:PHS058"/>
<keyword evidence="3" id="KW-1185">Reference proteome</keyword>
<dbReference type="STRING" id="70601.gene:9378932"/>
<keyword evidence="1" id="KW-0812">Transmembrane</keyword>
<dbReference type="EnsemblBacteria" id="BAA31047">
    <property type="protein sequence ID" value="BAA31047"/>
    <property type="gene ID" value="BAA31047"/>
</dbReference>
<evidence type="ECO:0000313" key="2">
    <source>
        <dbReference type="EMBL" id="BAA31047.1"/>
    </source>
</evidence>
<evidence type="ECO:0000313" key="3">
    <source>
        <dbReference type="Proteomes" id="UP000000752"/>
    </source>
</evidence>
<proteinExistence type="predicted"/>
<dbReference type="DNASU" id="1442769"/>
<feature type="transmembrane region" description="Helical" evidence="1">
    <location>
        <begin position="54"/>
        <end position="76"/>
    </location>
</feature>
<evidence type="ECO:0000256" key="1">
    <source>
        <dbReference type="SAM" id="Phobius"/>
    </source>
</evidence>